<reference evidence="1 2" key="1">
    <citation type="journal article" date="2013" name="Genome Announc.">
        <title>Genome Sequence of Thalassolituus oleivorans MIL-1 (DSM 14913T).</title>
        <authorList>
            <person name="Golyshin P.N."/>
            <person name="Werner J."/>
            <person name="Chernikova T.N."/>
            <person name="Tran H."/>
            <person name="Ferrer M."/>
            <person name="Yakimov M.M."/>
            <person name="Teeling H."/>
            <person name="Golyshina O.V."/>
        </authorList>
    </citation>
    <scope>NUCLEOTIDE SEQUENCE [LARGE SCALE GENOMIC DNA]</scope>
    <source>
        <strain evidence="1 2">MIL-1</strain>
    </source>
</reference>
<evidence type="ECO:0000313" key="1">
    <source>
        <dbReference type="EMBL" id="CCU73867.1"/>
    </source>
</evidence>
<dbReference type="STRING" id="187493.CN03_17270"/>
<dbReference type="HOGENOM" id="CLU_2884441_0_0_6"/>
<name>M5DVG9_9GAMM</name>
<evidence type="ECO:0000313" key="2">
    <source>
        <dbReference type="Proteomes" id="UP000011866"/>
    </source>
</evidence>
<dbReference type="EMBL" id="HF680312">
    <property type="protein sequence ID" value="CCU73867.1"/>
    <property type="molecule type" value="Genomic_DNA"/>
</dbReference>
<protein>
    <submittedName>
        <fullName evidence="1">Uncharacterized protein</fullName>
    </submittedName>
</protein>
<keyword evidence="2" id="KW-1185">Reference proteome</keyword>
<dbReference type="AlphaFoldDB" id="M5DVG9"/>
<dbReference type="Proteomes" id="UP000011866">
    <property type="component" value="Chromosome"/>
</dbReference>
<accession>M5DVG9</accession>
<dbReference type="KEGG" id="tol:TOL_3481"/>
<organism evidence="1 2">
    <name type="scientific">Thalassolituus oleivorans MIL-1</name>
    <dbReference type="NCBI Taxonomy" id="1298593"/>
    <lineage>
        <taxon>Bacteria</taxon>
        <taxon>Pseudomonadati</taxon>
        <taxon>Pseudomonadota</taxon>
        <taxon>Gammaproteobacteria</taxon>
        <taxon>Oceanospirillales</taxon>
        <taxon>Oceanospirillaceae</taxon>
        <taxon>Thalassolituus</taxon>
    </lineage>
</organism>
<proteinExistence type="predicted"/>
<gene>
    <name evidence="1" type="ORF">TOL_3481</name>
</gene>
<sequence>MQGDKIPPSYIDDFVNVLTFFAIIDSSLKERFPIMKMSTDSVDNHSDKWQINIKRGTEIGTCV</sequence>